<evidence type="ECO:0000313" key="1">
    <source>
        <dbReference type="EMBL" id="MBP1896043.1"/>
    </source>
</evidence>
<protein>
    <submittedName>
        <fullName evidence="1">Uncharacterized protein</fullName>
    </submittedName>
</protein>
<gene>
    <name evidence="1" type="ORF">J2Z18_005153</name>
</gene>
<evidence type="ECO:0000313" key="2">
    <source>
        <dbReference type="Proteomes" id="UP000706926"/>
    </source>
</evidence>
<dbReference type="RefSeq" id="WP_007129525.1">
    <property type="nucleotide sequence ID" value="NZ_BOSA01000004.1"/>
</dbReference>
<accession>A0ABS4FIL5</accession>
<sequence length="53" mass="5866">MDIHTNEYKIAALNGNEGTLKAIEDAETKIAELTGKEITLIAYEKKQDGSEQQ</sequence>
<reference evidence="1 2" key="1">
    <citation type="submission" date="2021-03" db="EMBL/GenBank/DDBJ databases">
        <title>Genomic Encyclopedia of Type Strains, Phase IV (KMG-IV): sequencing the most valuable type-strain genomes for metagenomic binning, comparative biology and taxonomic classification.</title>
        <authorList>
            <person name="Goeker M."/>
        </authorList>
    </citation>
    <scope>NUCLEOTIDE SEQUENCE [LARGE SCALE GENOMIC DNA]</scope>
    <source>
        <strain evidence="1 2">DSM 15596</strain>
    </source>
</reference>
<dbReference type="Proteomes" id="UP000706926">
    <property type="component" value="Unassembled WGS sequence"/>
</dbReference>
<organism evidence="1 2">
    <name type="scientific">Paenibacillus lactis</name>
    <dbReference type="NCBI Taxonomy" id="228574"/>
    <lineage>
        <taxon>Bacteria</taxon>
        <taxon>Bacillati</taxon>
        <taxon>Bacillota</taxon>
        <taxon>Bacilli</taxon>
        <taxon>Bacillales</taxon>
        <taxon>Paenibacillaceae</taxon>
        <taxon>Paenibacillus</taxon>
    </lineage>
</organism>
<comment type="caution">
    <text evidence="1">The sequence shown here is derived from an EMBL/GenBank/DDBJ whole genome shotgun (WGS) entry which is preliminary data.</text>
</comment>
<dbReference type="GeneID" id="48312467"/>
<name>A0ABS4FIL5_9BACL</name>
<keyword evidence="2" id="KW-1185">Reference proteome</keyword>
<dbReference type="EMBL" id="JAGGKI010000019">
    <property type="protein sequence ID" value="MBP1896043.1"/>
    <property type="molecule type" value="Genomic_DNA"/>
</dbReference>
<proteinExistence type="predicted"/>